<accession>A0A392P9G3</accession>
<dbReference type="InterPro" id="IPR032675">
    <property type="entry name" value="LRR_dom_sf"/>
</dbReference>
<dbReference type="SUPFAM" id="SSF52047">
    <property type="entry name" value="RNI-like"/>
    <property type="match status" value="1"/>
</dbReference>
<dbReference type="AlphaFoldDB" id="A0A392P9G3"/>
<keyword evidence="2" id="KW-1185">Reference proteome</keyword>
<dbReference type="GO" id="GO:0031146">
    <property type="term" value="P:SCF-dependent proteasomal ubiquitin-dependent protein catabolic process"/>
    <property type="evidence" value="ECO:0007669"/>
    <property type="project" value="TreeGrafter"/>
</dbReference>
<dbReference type="EMBL" id="LXQA010067852">
    <property type="protein sequence ID" value="MCI08129.1"/>
    <property type="molecule type" value="Genomic_DNA"/>
</dbReference>
<proteinExistence type="predicted"/>
<feature type="non-terminal residue" evidence="1">
    <location>
        <position position="254"/>
    </location>
</feature>
<dbReference type="PANTHER" id="PTHR13318">
    <property type="entry name" value="PARTNER OF PAIRED, ISOFORM B-RELATED"/>
    <property type="match status" value="1"/>
</dbReference>
<name>A0A392P9G3_9FABA</name>
<comment type="caution">
    <text evidence="1">The sequence shown here is derived from an EMBL/GenBank/DDBJ whole genome shotgun (WGS) entry which is preliminary data.</text>
</comment>
<organism evidence="1 2">
    <name type="scientific">Trifolium medium</name>
    <dbReference type="NCBI Taxonomy" id="97028"/>
    <lineage>
        <taxon>Eukaryota</taxon>
        <taxon>Viridiplantae</taxon>
        <taxon>Streptophyta</taxon>
        <taxon>Embryophyta</taxon>
        <taxon>Tracheophyta</taxon>
        <taxon>Spermatophyta</taxon>
        <taxon>Magnoliopsida</taxon>
        <taxon>eudicotyledons</taxon>
        <taxon>Gunneridae</taxon>
        <taxon>Pentapetalae</taxon>
        <taxon>rosids</taxon>
        <taxon>fabids</taxon>
        <taxon>Fabales</taxon>
        <taxon>Fabaceae</taxon>
        <taxon>Papilionoideae</taxon>
        <taxon>50 kb inversion clade</taxon>
        <taxon>NPAAA clade</taxon>
        <taxon>Hologalegina</taxon>
        <taxon>IRL clade</taxon>
        <taxon>Trifolieae</taxon>
        <taxon>Trifolium</taxon>
    </lineage>
</organism>
<evidence type="ECO:0000313" key="1">
    <source>
        <dbReference type="EMBL" id="MCI08129.1"/>
    </source>
</evidence>
<sequence length="254" mass="27723">SFPFLQHLDLSFPGGRGGISDDRDSSKRDDYTNALNLLAQKLSKLCSINLSGNVYVNDSSFLQLCIKCKFLRDVAILRCPFITHVAVASAIRHRPDLNSLSVTNEGTEFNNYTSHFINSLASLKHLNCLDLSSSCITDSLFNSLALQSPPLTKLVLQGCYGYTYSGISYLLSNCLSLQHLDLQGANFFNDQLFNQLCAFLTGLVSINVSGCGQLTNSSFFALLTNCPLLAEIKMESTNIGLGPTPSVVDLVVYP</sequence>
<protein>
    <submittedName>
        <fullName evidence="1">F-box/LRR-repeat protein</fullName>
    </submittedName>
</protein>
<dbReference type="GO" id="GO:0019005">
    <property type="term" value="C:SCF ubiquitin ligase complex"/>
    <property type="evidence" value="ECO:0007669"/>
    <property type="project" value="TreeGrafter"/>
</dbReference>
<reference evidence="1 2" key="1">
    <citation type="journal article" date="2018" name="Front. Plant Sci.">
        <title>Red Clover (Trifolium pratense) and Zigzag Clover (T. medium) - A Picture of Genomic Similarities and Differences.</title>
        <authorList>
            <person name="Dluhosova J."/>
            <person name="Istvanek J."/>
            <person name="Nedelnik J."/>
            <person name="Repkova J."/>
        </authorList>
    </citation>
    <scope>NUCLEOTIDE SEQUENCE [LARGE SCALE GENOMIC DNA]</scope>
    <source>
        <strain evidence="2">cv. 10/8</strain>
        <tissue evidence="1">Leaf</tissue>
    </source>
</reference>
<feature type="non-terminal residue" evidence="1">
    <location>
        <position position="1"/>
    </location>
</feature>
<dbReference type="InterPro" id="IPR006553">
    <property type="entry name" value="Leu-rich_rpt_Cys-con_subtyp"/>
</dbReference>
<dbReference type="Proteomes" id="UP000265520">
    <property type="component" value="Unassembled WGS sequence"/>
</dbReference>
<evidence type="ECO:0000313" key="2">
    <source>
        <dbReference type="Proteomes" id="UP000265520"/>
    </source>
</evidence>
<dbReference type="Gene3D" id="3.80.10.10">
    <property type="entry name" value="Ribonuclease Inhibitor"/>
    <property type="match status" value="2"/>
</dbReference>
<dbReference type="SMART" id="SM00367">
    <property type="entry name" value="LRR_CC"/>
    <property type="match status" value="5"/>
</dbReference>